<organism evidence="3 4">
    <name type="scientific">Pantoea phytobeneficialis</name>
    <dbReference type="NCBI Taxonomy" id="2052056"/>
    <lineage>
        <taxon>Bacteria</taxon>
        <taxon>Pseudomonadati</taxon>
        <taxon>Pseudomonadota</taxon>
        <taxon>Gammaproteobacteria</taxon>
        <taxon>Enterobacterales</taxon>
        <taxon>Erwiniaceae</taxon>
        <taxon>Pantoea</taxon>
    </lineage>
</organism>
<dbReference type="EMBL" id="JAUOOM010000008">
    <property type="protein sequence ID" value="MDO6406921.1"/>
    <property type="molecule type" value="Genomic_DNA"/>
</dbReference>
<feature type="chain" id="PRO_5045409026" evidence="1">
    <location>
        <begin position="25"/>
        <end position="282"/>
    </location>
</feature>
<dbReference type="Pfam" id="PF01261">
    <property type="entry name" value="AP_endonuc_2"/>
    <property type="match status" value="1"/>
</dbReference>
<dbReference type="Proteomes" id="UP001171299">
    <property type="component" value="Unassembled WGS sequence"/>
</dbReference>
<dbReference type="InterPro" id="IPR036237">
    <property type="entry name" value="Xyl_isomerase-like_sf"/>
</dbReference>
<keyword evidence="3" id="KW-0413">Isomerase</keyword>
<gene>
    <name evidence="3" type="ORF">Q3404_10050</name>
</gene>
<dbReference type="SUPFAM" id="SSF51658">
    <property type="entry name" value="Xylose isomerase-like"/>
    <property type="match status" value="1"/>
</dbReference>
<reference evidence="3" key="1">
    <citation type="submission" date="2023-07" db="EMBL/GenBank/DDBJ databases">
        <title>The extreme plant-growth-promoting properties of Pantoea phytobeneficialis PF55 revealed by functional and genomic analysis.</title>
        <authorList>
            <person name="Nascimento F.X."/>
            <person name="Marcio R.J."/>
        </authorList>
    </citation>
    <scope>NUCLEOTIDE SEQUENCE</scope>
    <source>
        <strain evidence="3">PF55</strain>
    </source>
</reference>
<dbReference type="PANTHER" id="PTHR12110">
    <property type="entry name" value="HYDROXYPYRUVATE ISOMERASE"/>
    <property type="match status" value="1"/>
</dbReference>
<comment type="caution">
    <text evidence="3">The sequence shown here is derived from an EMBL/GenBank/DDBJ whole genome shotgun (WGS) entry which is preliminary data.</text>
</comment>
<evidence type="ECO:0000259" key="2">
    <source>
        <dbReference type="Pfam" id="PF01261"/>
    </source>
</evidence>
<dbReference type="Gene3D" id="3.20.20.150">
    <property type="entry name" value="Divalent-metal-dependent TIM barrel enzymes"/>
    <property type="match status" value="1"/>
</dbReference>
<feature type="signal peptide" evidence="1">
    <location>
        <begin position="1"/>
        <end position="24"/>
    </location>
</feature>
<keyword evidence="4" id="KW-1185">Reference proteome</keyword>
<accession>A0ABT8XTZ7</accession>
<protein>
    <submittedName>
        <fullName evidence="3">Sugar phosphate isomerase/epimerase</fullName>
    </submittedName>
</protein>
<feature type="domain" description="Xylose isomerase-like TIM barrel" evidence="2">
    <location>
        <begin position="48"/>
        <end position="260"/>
    </location>
</feature>
<dbReference type="InterPro" id="IPR050312">
    <property type="entry name" value="IolE/XylAMocC-like"/>
</dbReference>
<evidence type="ECO:0000313" key="4">
    <source>
        <dbReference type="Proteomes" id="UP001171299"/>
    </source>
</evidence>
<evidence type="ECO:0000256" key="1">
    <source>
        <dbReference type="SAM" id="SignalP"/>
    </source>
</evidence>
<name>A0ABT8XTZ7_9GAMM</name>
<keyword evidence="1" id="KW-0732">Signal</keyword>
<dbReference type="PANTHER" id="PTHR12110:SF41">
    <property type="entry name" value="INOSOSE DEHYDRATASE"/>
    <property type="match status" value="1"/>
</dbReference>
<evidence type="ECO:0000313" key="3">
    <source>
        <dbReference type="EMBL" id="MDO6406921.1"/>
    </source>
</evidence>
<sequence length="282" mass="31280">MMRKLMVLAGLVTSLALPITQASAADVENEIALQMYTLRNVGTPAEQFAMAHKAGFRHVELVGTHGLGAAQMKSLLQDNQLTVTSAHVQLSALEQDYQPTVAFNKAIGNHTLIVPWIEPQDRPDSQQGWIDYAQKLDKLGAKLRKDGIQLGYHNHNFEMKKYGGITALEIILNHTKRDNLKLEMDAAWVSRGGQDPARLLKAYPGRIYALHAKDNAGIGVRDDEMNFAPLGDGLLDWKTILPAAKASGVKWFIVEHDLPKDPWQIITTSHQNLRAALEKLPQ</sequence>
<proteinExistence type="predicted"/>
<dbReference type="GO" id="GO:0016853">
    <property type="term" value="F:isomerase activity"/>
    <property type="evidence" value="ECO:0007669"/>
    <property type="project" value="UniProtKB-KW"/>
</dbReference>
<dbReference type="InterPro" id="IPR013022">
    <property type="entry name" value="Xyl_isomerase-like_TIM-brl"/>
</dbReference>